<dbReference type="Pfam" id="PF07853">
    <property type="entry name" value="DUF1648"/>
    <property type="match status" value="1"/>
</dbReference>
<evidence type="ECO:0000256" key="1">
    <source>
        <dbReference type="SAM" id="Phobius"/>
    </source>
</evidence>
<dbReference type="Proteomes" id="UP001254770">
    <property type="component" value="Unassembled WGS sequence"/>
</dbReference>
<accession>A0AAW8T003</accession>
<dbReference type="EMBL" id="JARPXM010000018">
    <property type="protein sequence ID" value="MDT2539571.1"/>
    <property type="molecule type" value="Genomic_DNA"/>
</dbReference>
<sequence>MMFERGYRWVRRISVLFSVGLYGLSLFFYSRLPAKIPIQFGLDGRVTNWGSRGTVFLFPTLLLLIVIISSSNYSDMKYPERSIENRVSKIALCGSLLLICGVGIYFFFLYARLLE</sequence>
<gene>
    <name evidence="4" type="ORF">P7D69_14535</name>
    <name evidence="3" type="ORF">P7D78_15650</name>
</gene>
<feature type="transmembrane region" description="Helical" evidence="1">
    <location>
        <begin position="49"/>
        <end position="69"/>
    </location>
</feature>
<feature type="transmembrane region" description="Helical" evidence="1">
    <location>
        <begin position="90"/>
        <end position="111"/>
    </location>
</feature>
<feature type="transmembrane region" description="Helical" evidence="1">
    <location>
        <begin position="12"/>
        <end position="29"/>
    </location>
</feature>
<protein>
    <submittedName>
        <fullName evidence="3">DUF1648 domain-containing protein</fullName>
    </submittedName>
</protein>
<evidence type="ECO:0000313" key="4">
    <source>
        <dbReference type="EMBL" id="MDT2545565.1"/>
    </source>
</evidence>
<feature type="domain" description="DUF1648" evidence="2">
    <location>
        <begin position="20"/>
        <end position="62"/>
    </location>
</feature>
<organism evidence="3 5">
    <name type="scientific">Enterococcus raffinosus</name>
    <dbReference type="NCBI Taxonomy" id="71452"/>
    <lineage>
        <taxon>Bacteria</taxon>
        <taxon>Bacillati</taxon>
        <taxon>Bacillota</taxon>
        <taxon>Bacilli</taxon>
        <taxon>Lactobacillales</taxon>
        <taxon>Enterococcaceae</taxon>
        <taxon>Enterococcus</taxon>
    </lineage>
</organism>
<dbReference type="AlphaFoldDB" id="A0AAW8T003"/>
<dbReference type="RefSeq" id="WP_028021264.1">
    <property type="nucleotide sequence ID" value="NZ_BAAAXM010000005.1"/>
</dbReference>
<proteinExistence type="predicted"/>
<dbReference type="Proteomes" id="UP001249240">
    <property type="component" value="Unassembled WGS sequence"/>
</dbReference>
<dbReference type="EMBL" id="JARPXL010000016">
    <property type="protein sequence ID" value="MDT2545565.1"/>
    <property type="molecule type" value="Genomic_DNA"/>
</dbReference>
<keyword evidence="1" id="KW-0472">Membrane</keyword>
<name>A0AAW8T003_9ENTE</name>
<keyword evidence="1" id="KW-1133">Transmembrane helix</keyword>
<evidence type="ECO:0000313" key="3">
    <source>
        <dbReference type="EMBL" id="MDT2539571.1"/>
    </source>
</evidence>
<evidence type="ECO:0000313" key="5">
    <source>
        <dbReference type="Proteomes" id="UP001249240"/>
    </source>
</evidence>
<comment type="caution">
    <text evidence="3">The sequence shown here is derived from an EMBL/GenBank/DDBJ whole genome shotgun (WGS) entry which is preliminary data.</text>
</comment>
<evidence type="ECO:0000259" key="2">
    <source>
        <dbReference type="Pfam" id="PF07853"/>
    </source>
</evidence>
<keyword evidence="1" id="KW-0812">Transmembrane</keyword>
<dbReference type="InterPro" id="IPR012867">
    <property type="entry name" value="DUF1648"/>
</dbReference>
<reference evidence="3" key="1">
    <citation type="submission" date="2023-03" db="EMBL/GenBank/DDBJ databases">
        <authorList>
            <person name="Shen W."/>
            <person name="Cai J."/>
        </authorList>
    </citation>
    <scope>NUCLEOTIDE SEQUENCE</scope>
    <source>
        <strain evidence="3">B646-2</strain>
        <strain evidence="4">Y15</strain>
    </source>
</reference>